<dbReference type="GO" id="GO:0016209">
    <property type="term" value="F:antioxidant activity"/>
    <property type="evidence" value="ECO:0007669"/>
    <property type="project" value="InterPro"/>
</dbReference>
<dbReference type="Pfam" id="PF00578">
    <property type="entry name" value="AhpC-TSA"/>
    <property type="match status" value="1"/>
</dbReference>
<dbReference type="PANTHER" id="PTHR28630">
    <property type="match status" value="1"/>
</dbReference>
<feature type="domain" description="Thioredoxin" evidence="1">
    <location>
        <begin position="4"/>
        <end position="182"/>
    </location>
</feature>
<dbReference type="InterPro" id="IPR000866">
    <property type="entry name" value="AhpC/TSA"/>
</dbReference>
<gene>
    <name evidence="2" type="ORF">ABK905_20470</name>
</gene>
<evidence type="ECO:0000313" key="2">
    <source>
        <dbReference type="EMBL" id="XBS68910.1"/>
    </source>
</evidence>
<organism evidence="2">
    <name type="scientific">Acerihabitans sp. KWT182</name>
    <dbReference type="NCBI Taxonomy" id="3157919"/>
    <lineage>
        <taxon>Bacteria</taxon>
        <taxon>Pseudomonadati</taxon>
        <taxon>Pseudomonadota</taxon>
        <taxon>Gammaproteobacteria</taxon>
        <taxon>Enterobacterales</taxon>
        <taxon>Pectobacteriaceae</taxon>
        <taxon>Acerihabitans</taxon>
    </lineage>
</organism>
<accession>A0AAU7Q785</accession>
<name>A0AAU7Q785_9GAMM</name>
<dbReference type="GO" id="GO:0016491">
    <property type="term" value="F:oxidoreductase activity"/>
    <property type="evidence" value="ECO:0007669"/>
    <property type="project" value="InterPro"/>
</dbReference>
<dbReference type="AlphaFoldDB" id="A0AAU7Q785"/>
<dbReference type="Gene3D" id="3.40.30.10">
    <property type="entry name" value="Glutaredoxin"/>
    <property type="match status" value="1"/>
</dbReference>
<dbReference type="SUPFAM" id="SSF52833">
    <property type="entry name" value="Thioredoxin-like"/>
    <property type="match status" value="1"/>
</dbReference>
<reference evidence="2" key="1">
    <citation type="submission" date="2024-06" db="EMBL/GenBank/DDBJ databases">
        <authorList>
            <person name="Coelho C."/>
            <person name="Bento M."/>
            <person name="Garcia E."/>
            <person name="Camelo A."/>
            <person name="Brandao I."/>
            <person name="Espirito Santo C."/>
            <person name="Trovao J."/>
            <person name="Verissimo A."/>
            <person name="Costa J."/>
            <person name="Tiago I."/>
        </authorList>
    </citation>
    <scope>NUCLEOTIDE SEQUENCE</scope>
    <source>
        <strain evidence="2">KWT182</strain>
    </source>
</reference>
<protein>
    <submittedName>
        <fullName evidence="2">Peroxiredoxin-like family protein</fullName>
    </submittedName>
</protein>
<dbReference type="InterPro" id="IPR032801">
    <property type="entry name" value="PXL2A/B/C"/>
</dbReference>
<dbReference type="CDD" id="cd02970">
    <property type="entry name" value="PRX_like2"/>
    <property type="match status" value="1"/>
</dbReference>
<dbReference type="EMBL" id="CP157947">
    <property type="protein sequence ID" value="XBS68910.1"/>
    <property type="molecule type" value="Genomic_DNA"/>
</dbReference>
<evidence type="ECO:0000259" key="1">
    <source>
        <dbReference type="PROSITE" id="PS51352"/>
    </source>
</evidence>
<dbReference type="InterPro" id="IPR036249">
    <property type="entry name" value="Thioredoxin-like_sf"/>
</dbReference>
<dbReference type="InterPro" id="IPR013766">
    <property type="entry name" value="Thioredoxin_domain"/>
</dbReference>
<dbReference type="PANTHER" id="PTHR28630:SF3">
    <property type="entry name" value="PEROXIREDOXIN-LIKE 2C"/>
    <property type="match status" value="1"/>
</dbReference>
<dbReference type="PROSITE" id="PS51352">
    <property type="entry name" value="THIOREDOXIN_2"/>
    <property type="match status" value="1"/>
</dbReference>
<sequence>MAHLSVNEQAHDFLFETPWQASQNFFAATEGKRVILLFLRYYGCTTCQLEIHQLIHDYPRFKAAGVELYIVLQSSAETIISQVGRGDIPFEIILDPRQKLYRTYNIGSRDPDAARSEQHQAKVKKARDLGFIHGAYEGNELQLPATFIIGPDHRIEYAYYGQEGSDIPAHDVLLEKLAQLRTR</sequence>
<proteinExistence type="predicted"/>